<organism evidence="7 8">
    <name type="scientific">Sinorhizobium chiapasense</name>
    <dbReference type="NCBI Taxonomy" id="501572"/>
    <lineage>
        <taxon>Bacteria</taxon>
        <taxon>Pseudomonadati</taxon>
        <taxon>Pseudomonadota</taxon>
        <taxon>Alphaproteobacteria</taxon>
        <taxon>Hyphomicrobiales</taxon>
        <taxon>Rhizobiaceae</taxon>
        <taxon>Sinorhizobium/Ensifer group</taxon>
        <taxon>Sinorhizobium</taxon>
    </lineage>
</organism>
<name>A0ABZ2BFB9_9HYPH</name>
<dbReference type="Proteomes" id="UP001432360">
    <property type="component" value="Plasmid pSchITTGS70b"/>
</dbReference>
<evidence type="ECO:0000256" key="2">
    <source>
        <dbReference type="ARBA" id="ARBA00022448"/>
    </source>
</evidence>
<feature type="region of interest" description="Disordered" evidence="5">
    <location>
        <begin position="32"/>
        <end position="63"/>
    </location>
</feature>
<comment type="subcellular location">
    <subcellularLocation>
        <location evidence="1">Cell inner membrane</location>
        <topology evidence="1">Peripheral membrane protein</topology>
    </subcellularLocation>
</comment>
<evidence type="ECO:0000256" key="5">
    <source>
        <dbReference type="SAM" id="MobiDB-lite"/>
    </source>
</evidence>
<accession>A0ABZ2BFB9</accession>
<keyword evidence="4" id="KW-0067">ATP-binding</keyword>
<proteinExistence type="predicted"/>
<keyword evidence="3" id="KW-0547">Nucleotide-binding</keyword>
<keyword evidence="8" id="KW-1185">Reference proteome</keyword>
<reference evidence="7" key="1">
    <citation type="submission" date="2023-08" db="EMBL/GenBank/DDBJ databases">
        <title>Complete genome sequence of Sinorhizobium chiapanecum ITTG S70 isolated from Acaciella angustissima nodules in Chiapas-Mexico.</title>
        <authorList>
            <person name="Rincon-Rosales R."/>
            <person name="Rogel M.A."/>
            <person name="Rincon-Medina C.I."/>
            <person name="Guerrero G."/>
            <person name="Manzano-Gomez L.A."/>
            <person name="Lopez-Lopez A."/>
            <person name="Rincon Molina F.A."/>
            <person name="Martinez-Romero E."/>
        </authorList>
    </citation>
    <scope>NUCLEOTIDE SEQUENCE</scope>
    <source>
        <strain evidence="7">ITTG S70</strain>
        <plasmid evidence="7">pSchITTGS70b</plasmid>
    </source>
</reference>
<dbReference type="NCBIfam" id="TIGR01727">
    <property type="entry name" value="oligo_HPY"/>
    <property type="match status" value="1"/>
</dbReference>
<evidence type="ECO:0000256" key="1">
    <source>
        <dbReference type="ARBA" id="ARBA00004417"/>
    </source>
</evidence>
<dbReference type="InterPro" id="IPR013563">
    <property type="entry name" value="Oligopep_ABC_C"/>
</dbReference>
<evidence type="ECO:0000256" key="3">
    <source>
        <dbReference type="ARBA" id="ARBA00022741"/>
    </source>
</evidence>
<dbReference type="RefSeq" id="WP_331375274.1">
    <property type="nucleotide sequence ID" value="NZ_CP133150.1"/>
</dbReference>
<keyword evidence="2" id="KW-0813">Transport</keyword>
<dbReference type="PANTHER" id="PTHR43067">
    <property type="entry name" value="OLIGOPEPTIDE/DIPEPTIDE ABC TRANSPORTER, ATPASE SUBUNIT"/>
    <property type="match status" value="1"/>
</dbReference>
<dbReference type="EMBL" id="CP133150">
    <property type="protein sequence ID" value="WVT06211.1"/>
    <property type="molecule type" value="Genomic_DNA"/>
</dbReference>
<dbReference type="PANTHER" id="PTHR43067:SF4">
    <property type="entry name" value="OLIGOPEPTIDE ABC TRANSPORTER, ATP-BINDING PROTEIN"/>
    <property type="match status" value="1"/>
</dbReference>
<evidence type="ECO:0000313" key="7">
    <source>
        <dbReference type="EMBL" id="WVT06211.1"/>
    </source>
</evidence>
<evidence type="ECO:0000256" key="4">
    <source>
        <dbReference type="ARBA" id="ARBA00022840"/>
    </source>
</evidence>
<feature type="domain" description="Oligopeptide/dipeptide ABC transporter C-terminal" evidence="6">
    <location>
        <begin position="7"/>
        <end position="75"/>
    </location>
</feature>
<evidence type="ECO:0000259" key="6">
    <source>
        <dbReference type="Pfam" id="PF08352"/>
    </source>
</evidence>
<geneLocation type="plasmid" evidence="7 8">
    <name>pSchITTGS70b</name>
</geneLocation>
<gene>
    <name evidence="7" type="ORF">RB548_22585</name>
</gene>
<dbReference type="SUPFAM" id="SSF52540">
    <property type="entry name" value="P-loop containing nucleoside triphosphate hydrolases"/>
    <property type="match status" value="1"/>
</dbReference>
<protein>
    <recommendedName>
        <fullName evidence="6">Oligopeptide/dipeptide ABC transporter C-terminal domain-containing protein</fullName>
    </recommendedName>
</protein>
<evidence type="ECO:0000313" key="8">
    <source>
        <dbReference type="Proteomes" id="UP001432360"/>
    </source>
</evidence>
<keyword evidence="7" id="KW-0614">Plasmid</keyword>
<dbReference type="InterPro" id="IPR027417">
    <property type="entry name" value="P-loop_NTPase"/>
</dbReference>
<dbReference type="Gene3D" id="3.40.50.300">
    <property type="entry name" value="P-loop containing nucleotide triphosphate hydrolases"/>
    <property type="match status" value="1"/>
</dbReference>
<dbReference type="Pfam" id="PF08352">
    <property type="entry name" value="oligo_HPY"/>
    <property type="match status" value="1"/>
</dbReference>
<sequence>MYLGRIVESGPTAEVLAAPAHPYTRALVASVPRLSHGGAHPKSRPARLRGEPPNPAAIPDGCPFHPRCPSADDLCPRERPALATVAPGRTAACHFAASPISSKSQTVPEPARLS</sequence>